<dbReference type="Proteomes" id="UP000199031">
    <property type="component" value="Unassembled WGS sequence"/>
</dbReference>
<dbReference type="OrthoDB" id="9799320at2"/>
<accession>A0A1I5VW77</accession>
<dbReference type="AlphaFoldDB" id="A0A1I5VW77"/>
<evidence type="ECO:0000256" key="1">
    <source>
        <dbReference type="ARBA" id="ARBA00010282"/>
    </source>
</evidence>
<dbReference type="EMBL" id="FOXQ01000005">
    <property type="protein sequence ID" value="SFQ11834.1"/>
    <property type="molecule type" value="Genomic_DNA"/>
</dbReference>
<feature type="domain" description="Fe-S metabolism associated" evidence="2">
    <location>
        <begin position="20"/>
        <end position="134"/>
    </location>
</feature>
<dbReference type="SUPFAM" id="SSF82649">
    <property type="entry name" value="SufE/NifU"/>
    <property type="match status" value="1"/>
</dbReference>
<evidence type="ECO:0000313" key="3">
    <source>
        <dbReference type="EMBL" id="SFQ11834.1"/>
    </source>
</evidence>
<organism evidence="3 4">
    <name type="scientific">Parafilimonas terrae</name>
    <dbReference type="NCBI Taxonomy" id="1465490"/>
    <lineage>
        <taxon>Bacteria</taxon>
        <taxon>Pseudomonadati</taxon>
        <taxon>Bacteroidota</taxon>
        <taxon>Chitinophagia</taxon>
        <taxon>Chitinophagales</taxon>
        <taxon>Chitinophagaceae</taxon>
        <taxon>Parafilimonas</taxon>
    </lineage>
</organism>
<dbReference type="STRING" id="1465490.SAMN05444277_105230"/>
<reference evidence="3 4" key="1">
    <citation type="submission" date="2016-10" db="EMBL/GenBank/DDBJ databases">
        <authorList>
            <person name="de Groot N.N."/>
        </authorList>
    </citation>
    <scope>NUCLEOTIDE SEQUENCE [LARGE SCALE GENOMIC DNA]</scope>
    <source>
        <strain evidence="3 4">DSM 28286</strain>
    </source>
</reference>
<gene>
    <name evidence="3" type="ORF">SAMN05444277_105230</name>
</gene>
<sequence>MHLNKVQDKIIEEFESIIDQVKGKFRYFRHFAKLGTSLPETTTVERTDDKMIKLTRSKVWLDAAYKDGKVYYAGDSDSSIIKGILMLYIKVFSGRTPKEIIDSDVYFTHEISLHNYLPPDRRSELSSVLQRMRAFAARFKISNLNADDSNVSLAV</sequence>
<evidence type="ECO:0000259" key="2">
    <source>
        <dbReference type="Pfam" id="PF02657"/>
    </source>
</evidence>
<dbReference type="Gene3D" id="3.90.1010.10">
    <property type="match status" value="1"/>
</dbReference>
<dbReference type="Pfam" id="PF02657">
    <property type="entry name" value="SufE"/>
    <property type="match status" value="1"/>
</dbReference>
<keyword evidence="4" id="KW-1185">Reference proteome</keyword>
<dbReference type="InterPro" id="IPR003808">
    <property type="entry name" value="Fe-S_metab-assoc_dom"/>
</dbReference>
<dbReference type="PANTHER" id="PTHR43597:SF5">
    <property type="entry name" value="SUFE-LIKE PROTEIN 2, CHLOROPLASTIC"/>
    <property type="match status" value="1"/>
</dbReference>
<proteinExistence type="inferred from homology"/>
<dbReference type="PANTHER" id="PTHR43597">
    <property type="entry name" value="SULFUR ACCEPTOR PROTEIN CSDE"/>
    <property type="match status" value="1"/>
</dbReference>
<dbReference type="RefSeq" id="WP_090658090.1">
    <property type="nucleotide sequence ID" value="NZ_FOXQ01000005.1"/>
</dbReference>
<name>A0A1I5VW77_9BACT</name>
<evidence type="ECO:0000313" key="4">
    <source>
        <dbReference type="Proteomes" id="UP000199031"/>
    </source>
</evidence>
<comment type="similarity">
    <text evidence="1">Belongs to the SufE family.</text>
</comment>
<protein>
    <submittedName>
        <fullName evidence="3">Cysteine desulfuration protein SufE</fullName>
    </submittedName>
</protein>